<dbReference type="GO" id="GO:0005829">
    <property type="term" value="C:cytosol"/>
    <property type="evidence" value="ECO:0007669"/>
    <property type="project" value="TreeGrafter"/>
</dbReference>
<dbReference type="NCBIfam" id="TIGR01951">
    <property type="entry name" value="nusB"/>
    <property type="match status" value="1"/>
</dbReference>
<comment type="caution">
    <text evidence="7">The sequence shown here is derived from an EMBL/GenBank/DDBJ whole genome shotgun (WGS) entry which is preliminary data.</text>
</comment>
<dbReference type="InterPro" id="IPR006027">
    <property type="entry name" value="NusB_RsmB_TIM44"/>
</dbReference>
<dbReference type="Proteomes" id="UP000239068">
    <property type="component" value="Unassembled WGS sequence"/>
</dbReference>
<evidence type="ECO:0000256" key="1">
    <source>
        <dbReference type="ARBA" id="ARBA00005952"/>
    </source>
</evidence>
<evidence type="ECO:0000313" key="8">
    <source>
        <dbReference type="Proteomes" id="UP000239068"/>
    </source>
</evidence>
<dbReference type="RefSeq" id="WP_105020772.1">
    <property type="nucleotide sequence ID" value="NZ_MSCM01000001.1"/>
</dbReference>
<keyword evidence="8" id="KW-1185">Reference proteome</keyword>
<evidence type="ECO:0000256" key="4">
    <source>
        <dbReference type="ARBA" id="ARBA00023015"/>
    </source>
</evidence>
<evidence type="ECO:0000313" key="7">
    <source>
        <dbReference type="EMBL" id="PQJ82201.1"/>
    </source>
</evidence>
<dbReference type="EMBL" id="MSCM01000001">
    <property type="protein sequence ID" value="PQJ82201.1"/>
    <property type="molecule type" value="Genomic_DNA"/>
</dbReference>
<dbReference type="Pfam" id="PF01029">
    <property type="entry name" value="NusB"/>
    <property type="match status" value="1"/>
</dbReference>
<reference evidence="7 8" key="1">
    <citation type="submission" date="2016-12" db="EMBL/GenBank/DDBJ databases">
        <title>Trade-off between light-utilization and light-protection in marine flavobacteria.</title>
        <authorList>
            <person name="Kumagai Y."/>
            <person name="Yoshizawa S."/>
            <person name="Kogure K."/>
            <person name="Iwasaki W."/>
        </authorList>
    </citation>
    <scope>NUCLEOTIDE SEQUENCE [LARGE SCALE GENOMIC DNA]</scope>
    <source>
        <strain evidence="7 8">ATCC 43844</strain>
    </source>
</reference>
<dbReference type="PANTHER" id="PTHR11078:SF3">
    <property type="entry name" value="ANTITERMINATION NUSB DOMAIN-CONTAINING PROTEIN"/>
    <property type="match status" value="1"/>
</dbReference>
<dbReference type="PANTHER" id="PTHR11078">
    <property type="entry name" value="N UTILIZATION SUBSTANCE PROTEIN B-RELATED"/>
    <property type="match status" value="1"/>
</dbReference>
<comment type="similarity">
    <text evidence="1">Belongs to the NusB family.</text>
</comment>
<organism evidence="7 8">
    <name type="scientific">Polaribacter glomeratus</name>
    <dbReference type="NCBI Taxonomy" id="102"/>
    <lineage>
        <taxon>Bacteria</taxon>
        <taxon>Pseudomonadati</taxon>
        <taxon>Bacteroidota</taxon>
        <taxon>Flavobacteriia</taxon>
        <taxon>Flavobacteriales</taxon>
        <taxon>Flavobacteriaceae</taxon>
    </lineage>
</organism>
<dbReference type="AlphaFoldDB" id="A0A2S7WXS1"/>
<sequence>MINRRHIRVKVMQSVYAMQQSSNDDIIREDKFLKHSILKMFDLYVLNIQLLVEVQKLAAKRIALSKKKILVTKEELNPNTKFLDNKVINAIAESISVESYIEMNNLKNWELDTEYVKIILDELLKSDVYQKYINTAENSFKIDKDFVVDFFKEIIAPNEKLAEYYEDKMISWVDDIPFVNTWVVKSLSKFKEVGIFVVGSLYKDKDDEDFVSALFKKTVLKQKTYEADIAEKTPNWETDRIADVDMILIKMAITEFINFPSIPTRVTINEYIEISKDYSTEKSSYFINGVLDKISKEFITNKRIVKIGRGLL</sequence>
<protein>
    <submittedName>
        <fullName evidence="7">Transcription antitermination factor NusB</fullName>
    </submittedName>
</protein>
<dbReference type="GO" id="GO:0006353">
    <property type="term" value="P:DNA-templated transcription termination"/>
    <property type="evidence" value="ECO:0007669"/>
    <property type="project" value="InterPro"/>
</dbReference>
<evidence type="ECO:0000256" key="5">
    <source>
        <dbReference type="ARBA" id="ARBA00023163"/>
    </source>
</evidence>
<accession>A0A2S7WXS1</accession>
<gene>
    <name evidence="7" type="ORF">BTO16_06255</name>
</gene>
<keyword evidence="3" id="KW-0694">RNA-binding</keyword>
<keyword evidence="5" id="KW-0804">Transcription</keyword>
<keyword evidence="4" id="KW-0805">Transcription regulation</keyword>
<dbReference type="Gene3D" id="1.10.940.10">
    <property type="entry name" value="NusB-like"/>
    <property type="match status" value="1"/>
</dbReference>
<dbReference type="SUPFAM" id="SSF48013">
    <property type="entry name" value="NusB-like"/>
    <property type="match status" value="1"/>
</dbReference>
<evidence type="ECO:0000256" key="3">
    <source>
        <dbReference type="ARBA" id="ARBA00022884"/>
    </source>
</evidence>
<feature type="domain" description="NusB/RsmB/TIM44" evidence="6">
    <location>
        <begin position="204"/>
        <end position="296"/>
    </location>
</feature>
<dbReference type="GO" id="GO:0031564">
    <property type="term" value="P:transcription antitermination"/>
    <property type="evidence" value="ECO:0007669"/>
    <property type="project" value="UniProtKB-KW"/>
</dbReference>
<dbReference type="OrthoDB" id="9787568at2"/>
<dbReference type="InterPro" id="IPR011605">
    <property type="entry name" value="NusB_fam"/>
</dbReference>
<evidence type="ECO:0000256" key="2">
    <source>
        <dbReference type="ARBA" id="ARBA00022814"/>
    </source>
</evidence>
<name>A0A2S7WXS1_9FLAO</name>
<evidence type="ECO:0000259" key="6">
    <source>
        <dbReference type="Pfam" id="PF01029"/>
    </source>
</evidence>
<proteinExistence type="inferred from homology"/>
<dbReference type="GO" id="GO:0003723">
    <property type="term" value="F:RNA binding"/>
    <property type="evidence" value="ECO:0007669"/>
    <property type="project" value="UniProtKB-KW"/>
</dbReference>
<dbReference type="InterPro" id="IPR035926">
    <property type="entry name" value="NusB-like_sf"/>
</dbReference>
<keyword evidence="2" id="KW-0889">Transcription antitermination</keyword>